<dbReference type="SMART" id="SM00320">
    <property type="entry name" value="WD40"/>
    <property type="match status" value="3"/>
</dbReference>
<evidence type="ECO:0000256" key="2">
    <source>
        <dbReference type="ARBA" id="ARBA00022737"/>
    </source>
</evidence>
<dbReference type="InterPro" id="IPR020472">
    <property type="entry name" value="WD40_PAC1"/>
</dbReference>
<keyword evidence="1 3" id="KW-0853">WD repeat</keyword>
<dbReference type="InterPro" id="IPR001680">
    <property type="entry name" value="WD40_rpt"/>
</dbReference>
<dbReference type="InterPro" id="IPR036322">
    <property type="entry name" value="WD40_repeat_dom_sf"/>
</dbReference>
<keyword evidence="2" id="KW-0677">Repeat</keyword>
<gene>
    <name evidence="4" type="ORF">CSSPJE1EN1_LOCUS6086</name>
</gene>
<reference evidence="4" key="1">
    <citation type="submission" date="2024-02" db="EMBL/GenBank/DDBJ databases">
        <authorList>
            <consortium name="ELIXIR-Norway"/>
            <consortium name="Elixir Norway"/>
        </authorList>
    </citation>
    <scope>NUCLEOTIDE SEQUENCE</scope>
</reference>
<dbReference type="PROSITE" id="PS50082">
    <property type="entry name" value="WD_REPEATS_2"/>
    <property type="match status" value="2"/>
</dbReference>
<evidence type="ECO:0000313" key="4">
    <source>
        <dbReference type="EMBL" id="CAK9260608.1"/>
    </source>
</evidence>
<organism evidence="4 5">
    <name type="scientific">Sphagnum jensenii</name>
    <dbReference type="NCBI Taxonomy" id="128206"/>
    <lineage>
        <taxon>Eukaryota</taxon>
        <taxon>Viridiplantae</taxon>
        <taxon>Streptophyta</taxon>
        <taxon>Embryophyta</taxon>
        <taxon>Bryophyta</taxon>
        <taxon>Sphagnophytina</taxon>
        <taxon>Sphagnopsida</taxon>
        <taxon>Sphagnales</taxon>
        <taxon>Sphagnaceae</taxon>
        <taxon>Sphagnum</taxon>
    </lineage>
</organism>
<protein>
    <submittedName>
        <fullName evidence="4">Uncharacterized protein</fullName>
    </submittedName>
</protein>
<dbReference type="PRINTS" id="PR00320">
    <property type="entry name" value="GPROTEINBRPT"/>
</dbReference>
<proteinExistence type="predicted"/>
<sequence length="298" mass="33273">MSVVVSQRMKKLSLLVVELTTRADISPSAWTGVLLEIQSNGSSVPKAAILHDQPVLCTAWMDDGSIVFSAGCDKQVKMWPILSGGQPVQVGMHDAPIKDIAWVPEMNLLVTGSWDKTIKYWDTWQQNPAHTQQLPAQCYAMVVATVDCNTIVYNLANPQVGSIEGRVEVQHIEAQQAKNFTFKCHRDNSDVYAVNTISFHPECNKAVHATFATSGSDGAYNFWDKDSKQRLKVSYDWSKGAENHMPAQAQNFILLHPTQDTEVKAKARVCYKWEKMTYLSHSSGELQWAGFHPVCFPT</sequence>
<name>A0ABP0W3T7_9BRYO</name>
<dbReference type="PANTHER" id="PTHR10971">
    <property type="entry name" value="MRNA EXPORT FACTOR AND BUB3"/>
    <property type="match status" value="1"/>
</dbReference>
<dbReference type="InterPro" id="IPR015943">
    <property type="entry name" value="WD40/YVTN_repeat-like_dom_sf"/>
</dbReference>
<dbReference type="Proteomes" id="UP001497444">
    <property type="component" value="Chromosome 13"/>
</dbReference>
<dbReference type="SUPFAM" id="SSF50978">
    <property type="entry name" value="WD40 repeat-like"/>
    <property type="match status" value="1"/>
</dbReference>
<dbReference type="Gene3D" id="2.130.10.10">
    <property type="entry name" value="YVTN repeat-like/Quinoprotein amine dehydrogenase"/>
    <property type="match status" value="1"/>
</dbReference>
<evidence type="ECO:0000256" key="3">
    <source>
        <dbReference type="PROSITE-ProRule" id="PRU00221"/>
    </source>
</evidence>
<dbReference type="PROSITE" id="PS50294">
    <property type="entry name" value="WD_REPEATS_REGION"/>
    <property type="match status" value="1"/>
</dbReference>
<evidence type="ECO:0000256" key="1">
    <source>
        <dbReference type="ARBA" id="ARBA00022574"/>
    </source>
</evidence>
<feature type="repeat" description="WD" evidence="3">
    <location>
        <begin position="48"/>
        <end position="79"/>
    </location>
</feature>
<evidence type="ECO:0000313" key="5">
    <source>
        <dbReference type="Proteomes" id="UP001497444"/>
    </source>
</evidence>
<feature type="repeat" description="WD" evidence="3">
    <location>
        <begin position="90"/>
        <end position="131"/>
    </location>
</feature>
<keyword evidence="5" id="KW-1185">Reference proteome</keyword>
<dbReference type="EMBL" id="OZ020108">
    <property type="protein sequence ID" value="CAK9260608.1"/>
    <property type="molecule type" value="Genomic_DNA"/>
</dbReference>
<dbReference type="Pfam" id="PF00400">
    <property type="entry name" value="WD40"/>
    <property type="match status" value="3"/>
</dbReference>
<accession>A0ABP0W3T7</accession>